<sequence length="526" mass="61006" precursor="true">MLRICYTSSLLLLLCCSAMVTAEDRSTRPNILFIFSDDHAIKAISAYGGDLAKVAPTPNIDRLAREGMLFRNSFCANSICGPSRATILTGKHSHKNGFMRNTGQGMDQSQWTLSKALQSSGYNTALIGKWHLKTQPLGFDHWEILPGQGNYYNPDFIQQDGSTKRFTGYVTDITTDKSIEWLEQRDQSKPFFLMCQHKAPHRTFAPPLRYLDVFDEVEIPEPANLFDAYTNRSLTLAKNEMEIDRHLDWAYDLKVRKDERGEVALPKPDRYGTPEYNRMTDDQKSEWDAHFGPRNRAFLNDFKTGKMSSRDIVRWKYRRYMRNYLGTVKAVDENVGRLLKYLGDNGLAENTIVVYSSDQGFYLGEHGWYDKRWMFEESLRMPLIIRWPGLTHPNSTAEELVQNIDYAPTFLEMAGLEIPEEIQGRSLVPILKGKPTEWRESLYYAYYELGEHAVPQHFGVRTKRYKLIHFPVTEEWNLFDLQSDPNEMISIYDDPAAQPIRDSLTKEYYRLREFYEAPALPKPVKR</sequence>
<evidence type="ECO:0000259" key="4">
    <source>
        <dbReference type="Pfam" id="PF16347"/>
    </source>
</evidence>
<organism evidence="5 6">
    <name type="scientific">Bremerella volcania</name>
    <dbReference type="NCBI Taxonomy" id="2527984"/>
    <lineage>
        <taxon>Bacteria</taxon>
        <taxon>Pseudomonadati</taxon>
        <taxon>Planctomycetota</taxon>
        <taxon>Planctomycetia</taxon>
        <taxon>Pirellulales</taxon>
        <taxon>Pirellulaceae</taxon>
        <taxon>Bremerella</taxon>
    </lineage>
</organism>
<feature type="domain" description="N-sulphoglucosamine sulphohydrolase C-terminal" evidence="4">
    <location>
        <begin position="364"/>
        <end position="512"/>
    </location>
</feature>
<dbReference type="CDD" id="cd16031">
    <property type="entry name" value="G6S_like"/>
    <property type="match status" value="1"/>
</dbReference>
<evidence type="ECO:0000256" key="2">
    <source>
        <dbReference type="ARBA" id="ARBA00022801"/>
    </source>
</evidence>
<dbReference type="Pfam" id="PF16347">
    <property type="entry name" value="SGSH_C"/>
    <property type="match status" value="1"/>
</dbReference>
<dbReference type="PROSITE" id="PS00523">
    <property type="entry name" value="SULFATASE_1"/>
    <property type="match status" value="1"/>
</dbReference>
<accession>A0A518CE56</accession>
<evidence type="ECO:0000256" key="3">
    <source>
        <dbReference type="SAM" id="SignalP"/>
    </source>
</evidence>
<dbReference type="PROSITE" id="PS00149">
    <property type="entry name" value="SULFATASE_2"/>
    <property type="match status" value="1"/>
</dbReference>
<dbReference type="KEGG" id="bvo:Pan97_45730"/>
<dbReference type="OrthoDB" id="237120at2"/>
<evidence type="ECO:0000313" key="6">
    <source>
        <dbReference type="Proteomes" id="UP000318626"/>
    </source>
</evidence>
<comment type="similarity">
    <text evidence="1">Belongs to the sulfatase family.</text>
</comment>
<feature type="chain" id="PRO_5022132561" evidence="3">
    <location>
        <begin position="23"/>
        <end position="526"/>
    </location>
</feature>
<reference evidence="6" key="1">
    <citation type="submission" date="2019-02" db="EMBL/GenBank/DDBJ databases">
        <title>Deep-cultivation of Planctomycetes and their phenomic and genomic characterization uncovers novel biology.</title>
        <authorList>
            <person name="Wiegand S."/>
            <person name="Jogler M."/>
            <person name="Boedeker C."/>
            <person name="Pinto D."/>
            <person name="Vollmers J."/>
            <person name="Rivas-Marin E."/>
            <person name="Kohn T."/>
            <person name="Peeters S.H."/>
            <person name="Heuer A."/>
            <person name="Rast P."/>
            <person name="Oberbeckmann S."/>
            <person name="Bunk B."/>
            <person name="Jeske O."/>
            <person name="Meyerdierks A."/>
            <person name="Storesund J.E."/>
            <person name="Kallscheuer N."/>
            <person name="Luecker S."/>
            <person name="Lage O.M."/>
            <person name="Pohl T."/>
            <person name="Merkel B.J."/>
            <person name="Hornburger P."/>
            <person name="Mueller R.-W."/>
            <person name="Bruemmer F."/>
            <person name="Labrenz M."/>
            <person name="Spormann A.M."/>
            <person name="Op den Camp H."/>
            <person name="Overmann J."/>
            <person name="Amann R."/>
            <person name="Jetten M.S.M."/>
            <person name="Mascher T."/>
            <person name="Medema M.H."/>
            <person name="Devos D.P."/>
            <person name="Kaster A.-K."/>
            <person name="Ovreas L."/>
            <person name="Rohde M."/>
            <person name="Galperin M.Y."/>
            <person name="Jogler C."/>
        </authorList>
    </citation>
    <scope>NUCLEOTIDE SEQUENCE [LARGE SCALE GENOMIC DNA]</scope>
    <source>
        <strain evidence="6">Pan97</strain>
    </source>
</reference>
<dbReference type="Proteomes" id="UP000318626">
    <property type="component" value="Chromosome"/>
</dbReference>
<gene>
    <name evidence="5" type="primary">atsA_48</name>
    <name evidence="5" type="ORF">Pan97_45730</name>
</gene>
<protein>
    <submittedName>
        <fullName evidence="5">Arylsulfatase</fullName>
        <ecNumber evidence="5">3.1.6.1</ecNumber>
    </submittedName>
</protein>
<keyword evidence="6" id="KW-1185">Reference proteome</keyword>
<dbReference type="AlphaFoldDB" id="A0A518CE56"/>
<evidence type="ECO:0000256" key="1">
    <source>
        <dbReference type="ARBA" id="ARBA00008779"/>
    </source>
</evidence>
<evidence type="ECO:0000313" key="5">
    <source>
        <dbReference type="EMBL" id="QDU77503.1"/>
    </source>
</evidence>
<proteinExistence type="inferred from homology"/>
<feature type="signal peptide" evidence="3">
    <location>
        <begin position="1"/>
        <end position="22"/>
    </location>
</feature>
<dbReference type="GO" id="GO:0004065">
    <property type="term" value="F:arylsulfatase activity"/>
    <property type="evidence" value="ECO:0007669"/>
    <property type="project" value="UniProtKB-EC"/>
</dbReference>
<keyword evidence="3" id="KW-0732">Signal</keyword>
<dbReference type="InterPro" id="IPR017850">
    <property type="entry name" value="Alkaline_phosphatase_core_sf"/>
</dbReference>
<dbReference type="InterPro" id="IPR032506">
    <property type="entry name" value="SGSH_C"/>
</dbReference>
<keyword evidence="2 5" id="KW-0378">Hydrolase</keyword>
<name>A0A518CE56_9BACT</name>
<dbReference type="PANTHER" id="PTHR43108">
    <property type="entry name" value="N-ACETYLGLUCOSAMINE-6-SULFATASE FAMILY MEMBER"/>
    <property type="match status" value="1"/>
</dbReference>
<dbReference type="Gene3D" id="3.40.720.10">
    <property type="entry name" value="Alkaline Phosphatase, subunit A"/>
    <property type="match status" value="1"/>
</dbReference>
<dbReference type="EC" id="3.1.6.1" evidence="5"/>
<dbReference type="SUPFAM" id="SSF53649">
    <property type="entry name" value="Alkaline phosphatase-like"/>
    <property type="match status" value="1"/>
</dbReference>
<dbReference type="PANTHER" id="PTHR43108:SF6">
    <property type="entry name" value="N-SULPHOGLUCOSAMINE SULPHOHYDROLASE"/>
    <property type="match status" value="1"/>
</dbReference>
<dbReference type="RefSeq" id="WP_144976421.1">
    <property type="nucleotide sequence ID" value="NZ_CP036289.1"/>
</dbReference>
<dbReference type="InterPro" id="IPR024607">
    <property type="entry name" value="Sulfatase_CS"/>
</dbReference>
<dbReference type="EMBL" id="CP036289">
    <property type="protein sequence ID" value="QDU77503.1"/>
    <property type="molecule type" value="Genomic_DNA"/>
</dbReference>